<dbReference type="KEGG" id="pyg:AWM70_20255"/>
<dbReference type="OrthoDB" id="2652191at2"/>
<gene>
    <name evidence="4" type="ORF">AWM70_20255</name>
</gene>
<dbReference type="Pfam" id="PF00395">
    <property type="entry name" value="SLH"/>
    <property type="match status" value="1"/>
</dbReference>
<feature type="domain" description="SLH" evidence="3">
    <location>
        <begin position="733"/>
        <end position="795"/>
    </location>
</feature>
<organism evidence="4 5">
    <name type="scientific">Paenibacillus yonginensis</name>
    <dbReference type="NCBI Taxonomy" id="1462996"/>
    <lineage>
        <taxon>Bacteria</taxon>
        <taxon>Bacillati</taxon>
        <taxon>Bacillota</taxon>
        <taxon>Bacilli</taxon>
        <taxon>Bacillales</taxon>
        <taxon>Paenibacillaceae</taxon>
        <taxon>Paenibacillus</taxon>
    </lineage>
</organism>
<dbReference type="AlphaFoldDB" id="A0A1B1N5D5"/>
<protein>
    <recommendedName>
        <fullName evidence="3">SLH domain-containing protein</fullName>
    </recommendedName>
</protein>
<dbReference type="InterPro" id="IPR001119">
    <property type="entry name" value="SLH_dom"/>
</dbReference>
<keyword evidence="5" id="KW-1185">Reference proteome</keyword>
<name>A0A1B1N5D5_9BACL</name>
<dbReference type="InterPro" id="IPR032599">
    <property type="entry name" value="YcdB/YcdC_rep_domain"/>
</dbReference>
<sequence length="799" mass="87936">MILKRNPQAGEAKAAKMTISALTALLLLTPAAMAGAEEAGSVDTAISSTASPAGNRGLQQAAGELTANASSQPSKADPSKVKFTKDQAVAKLRELFPILSEATVSSYELGVTNQYPPPVDQMVWNIQWNYQINNSYYGFNSRVDAVTGDLIDTALYIPNMNSNEAYYPPKLTEEQALDKARVFLQKAVTVPSGVEWEVDDNDAYSLANPSLFGPVEYTFSFRQKKGGIKSNFANYYITVTGDGTVIRFSRPLDPIDLPNTKVTITQAEADQQFADQLDLELAYVPQYKEGLPERYLLAWQPVEAALYDIDAATGARISKLGKEAGEDANVLTDVPAGQKLYTPRSEGERLTDEEAAKLVEQRIGVPANRSLASRRLSQFYPDQDRQVWNLSWRGNDSGTRGLPPETNVMVDADSGQILSYTQEAYRYNDDRTSAEAVKPVPYETAKQKAFYWVNLLYPDASQQLKLAEAAKEPRQAGESGYDFTFARYYKGIKVVDDNVTMHLGPDGDLESYYGRSNPKVSGLPTEPSVDKKAALKVYLNEYQTELHYAYYGGYYSILNQYEEPVIRLVYGAVPKSENELTVALDAQTGKWLTNNQLAGQLAPGQEPADIKGRPEEQDLQTLIRYQVLKPDEEGLIHPEAEITVGDWLDMMARAATTYISSSNNGDDGKPKSTAGVSPEDVYYTSVQYASSAGWIDAKSQIAVHDKLTRDKLAALLAGILQYSKLTVYLKENGEANQFTDAAAIQNKGAVTLAVKLGLLKGTDGRFEPQHLVTKAEAAQVMMKLVKLQGHTDQKIVQSY</sequence>
<dbReference type="PROSITE" id="PS51272">
    <property type="entry name" value="SLH"/>
    <property type="match status" value="1"/>
</dbReference>
<keyword evidence="2" id="KW-0732">Signal</keyword>
<accession>A0A1B1N5D5</accession>
<evidence type="ECO:0000256" key="2">
    <source>
        <dbReference type="SAM" id="SignalP"/>
    </source>
</evidence>
<evidence type="ECO:0000256" key="1">
    <source>
        <dbReference type="SAM" id="MobiDB-lite"/>
    </source>
</evidence>
<evidence type="ECO:0000313" key="4">
    <source>
        <dbReference type="EMBL" id="ANS76622.1"/>
    </source>
</evidence>
<dbReference type="EMBL" id="CP014167">
    <property type="protein sequence ID" value="ANS76622.1"/>
    <property type="molecule type" value="Genomic_DNA"/>
</dbReference>
<proteinExistence type="predicted"/>
<dbReference type="Pfam" id="PF16244">
    <property type="entry name" value="DUF4901"/>
    <property type="match status" value="2"/>
</dbReference>
<evidence type="ECO:0000259" key="3">
    <source>
        <dbReference type="PROSITE" id="PS51272"/>
    </source>
</evidence>
<evidence type="ECO:0000313" key="5">
    <source>
        <dbReference type="Proteomes" id="UP000092573"/>
    </source>
</evidence>
<reference evidence="4 5" key="1">
    <citation type="submission" date="2016-01" db="EMBL/GenBank/DDBJ databases">
        <title>Complete Genome Sequence of Paenibacillus yonginensis DCY84, a novel Plant Growth-Promoting Bacteria with Elicitation of Induced Systemic Resistance.</title>
        <authorList>
            <person name="Kim Y.J."/>
            <person name="Yang D.C."/>
            <person name="Sukweenadhi J."/>
        </authorList>
    </citation>
    <scope>NUCLEOTIDE SEQUENCE [LARGE SCALE GENOMIC DNA]</scope>
    <source>
        <strain evidence="4 5">DCY84</strain>
    </source>
</reference>
<feature type="region of interest" description="Disordered" evidence="1">
    <location>
        <begin position="63"/>
        <end position="82"/>
    </location>
</feature>
<feature type="signal peptide" evidence="2">
    <location>
        <begin position="1"/>
        <end position="34"/>
    </location>
</feature>
<dbReference type="STRING" id="1462996.AWM70_20255"/>
<feature type="chain" id="PRO_5038485904" description="SLH domain-containing protein" evidence="2">
    <location>
        <begin position="35"/>
        <end position="799"/>
    </location>
</feature>
<dbReference type="Proteomes" id="UP000092573">
    <property type="component" value="Chromosome"/>
</dbReference>